<dbReference type="GO" id="GO:0003700">
    <property type="term" value="F:DNA-binding transcription factor activity"/>
    <property type="evidence" value="ECO:0007669"/>
    <property type="project" value="TreeGrafter"/>
</dbReference>
<dbReference type="PANTHER" id="PTHR30055">
    <property type="entry name" value="HTH-TYPE TRANSCRIPTIONAL REGULATOR RUTR"/>
    <property type="match status" value="1"/>
</dbReference>
<evidence type="ECO:0000256" key="2">
    <source>
        <dbReference type="ARBA" id="ARBA00023125"/>
    </source>
</evidence>
<dbReference type="AlphaFoldDB" id="A0A0K1EF46"/>
<dbReference type="KEGG" id="ccro:CMC5_036420"/>
<evidence type="ECO:0000256" key="4">
    <source>
        <dbReference type="PROSITE-ProRule" id="PRU00335"/>
    </source>
</evidence>
<dbReference type="OrthoDB" id="5431414at2"/>
<keyword evidence="2 4" id="KW-0238">DNA-binding</keyword>
<proteinExistence type="predicted"/>
<evidence type="ECO:0000313" key="6">
    <source>
        <dbReference type="EMBL" id="AKT39495.1"/>
    </source>
</evidence>
<evidence type="ECO:0000313" key="7">
    <source>
        <dbReference type="Proteomes" id="UP000067626"/>
    </source>
</evidence>
<keyword evidence="1" id="KW-0805">Transcription regulation</keyword>
<keyword evidence="7" id="KW-1185">Reference proteome</keyword>
<sequence length="199" mass="21481">MAQDPNMVSERRRRILCATERLLERYGPGKTTIADIAREAEVAVGTVYLEFESKDAIIQEISSARYCAVLDAMRTAAARPGGSSADRLRAALDARVGAFLKTAADGGHATELLHCPSRAVQAAHERFCRAERALLGGLLHEGVSAGEFDAADVDLVARTLLRAYACFSPPGLFATPLEAVPAQLEAMHRLVLRGLLRRP</sequence>
<gene>
    <name evidence="6" type="primary">tetR</name>
    <name evidence="6" type="ORF">CMC5_036420</name>
</gene>
<dbReference type="PANTHER" id="PTHR30055:SF151">
    <property type="entry name" value="TRANSCRIPTIONAL REGULATORY PROTEIN"/>
    <property type="match status" value="1"/>
</dbReference>
<dbReference type="PROSITE" id="PS50977">
    <property type="entry name" value="HTH_TETR_2"/>
    <property type="match status" value="1"/>
</dbReference>
<protein>
    <submittedName>
        <fullName evidence="6">TetR family transcriptional regulator</fullName>
    </submittedName>
</protein>
<organism evidence="6 7">
    <name type="scientific">Chondromyces crocatus</name>
    <dbReference type="NCBI Taxonomy" id="52"/>
    <lineage>
        <taxon>Bacteria</taxon>
        <taxon>Pseudomonadati</taxon>
        <taxon>Myxococcota</taxon>
        <taxon>Polyangia</taxon>
        <taxon>Polyangiales</taxon>
        <taxon>Polyangiaceae</taxon>
        <taxon>Chondromyces</taxon>
    </lineage>
</organism>
<dbReference type="SUPFAM" id="SSF46689">
    <property type="entry name" value="Homeodomain-like"/>
    <property type="match status" value="1"/>
</dbReference>
<feature type="domain" description="HTH tetR-type" evidence="5">
    <location>
        <begin position="9"/>
        <end position="69"/>
    </location>
</feature>
<keyword evidence="3" id="KW-0804">Transcription</keyword>
<dbReference type="Gene3D" id="1.10.357.10">
    <property type="entry name" value="Tetracycline Repressor, domain 2"/>
    <property type="match status" value="1"/>
</dbReference>
<dbReference type="Pfam" id="PF00440">
    <property type="entry name" value="TetR_N"/>
    <property type="match status" value="1"/>
</dbReference>
<dbReference type="InterPro" id="IPR009057">
    <property type="entry name" value="Homeodomain-like_sf"/>
</dbReference>
<dbReference type="Pfam" id="PF17935">
    <property type="entry name" value="TetR_C_27"/>
    <property type="match status" value="1"/>
</dbReference>
<dbReference type="SUPFAM" id="SSF48498">
    <property type="entry name" value="Tetracyclin repressor-like, C-terminal domain"/>
    <property type="match status" value="1"/>
</dbReference>
<evidence type="ECO:0000256" key="1">
    <source>
        <dbReference type="ARBA" id="ARBA00023015"/>
    </source>
</evidence>
<accession>A0A0K1EF46</accession>
<feature type="DNA-binding region" description="H-T-H motif" evidence="4">
    <location>
        <begin position="32"/>
        <end position="51"/>
    </location>
</feature>
<dbReference type="GO" id="GO:0000976">
    <property type="term" value="F:transcription cis-regulatory region binding"/>
    <property type="evidence" value="ECO:0007669"/>
    <property type="project" value="TreeGrafter"/>
</dbReference>
<dbReference type="InterPro" id="IPR036271">
    <property type="entry name" value="Tet_transcr_reg_TetR-rel_C_sf"/>
</dbReference>
<dbReference type="InterPro" id="IPR041478">
    <property type="entry name" value="TetR_C_27"/>
</dbReference>
<dbReference type="InterPro" id="IPR050109">
    <property type="entry name" value="HTH-type_TetR-like_transc_reg"/>
</dbReference>
<reference evidence="6 7" key="1">
    <citation type="submission" date="2015-07" db="EMBL/GenBank/DDBJ databases">
        <title>Genome analysis of myxobacterium Chondromyces crocatus Cm c5 reveals a high potential for natural compound synthesis and the genetic basis for the loss of fruiting body formation.</title>
        <authorList>
            <person name="Zaburannyi N."/>
            <person name="Bunk B."/>
            <person name="Maier J."/>
            <person name="Overmann J."/>
            <person name="Mueller R."/>
        </authorList>
    </citation>
    <scope>NUCLEOTIDE SEQUENCE [LARGE SCALE GENOMIC DNA]</scope>
    <source>
        <strain evidence="6 7">Cm c5</strain>
    </source>
</reference>
<dbReference type="RefSeq" id="WP_050431569.1">
    <property type="nucleotide sequence ID" value="NZ_CP012159.1"/>
</dbReference>
<name>A0A0K1EF46_CHOCO</name>
<dbReference type="Proteomes" id="UP000067626">
    <property type="component" value="Chromosome"/>
</dbReference>
<evidence type="ECO:0000256" key="3">
    <source>
        <dbReference type="ARBA" id="ARBA00023163"/>
    </source>
</evidence>
<dbReference type="STRING" id="52.CMC5_036420"/>
<dbReference type="EMBL" id="CP012159">
    <property type="protein sequence ID" value="AKT39495.1"/>
    <property type="molecule type" value="Genomic_DNA"/>
</dbReference>
<evidence type="ECO:0000259" key="5">
    <source>
        <dbReference type="PROSITE" id="PS50977"/>
    </source>
</evidence>
<dbReference type="InterPro" id="IPR001647">
    <property type="entry name" value="HTH_TetR"/>
</dbReference>